<dbReference type="PANTHER" id="PTHR47360">
    <property type="entry name" value="MUREIN DD-ENDOPEPTIDASE MEPS/MUREIN LD-CARBOXYPEPTIDASE"/>
    <property type="match status" value="1"/>
</dbReference>
<sequence>MKKLVVPAALAGGLFLSLTAQEAFAASGQDIVRKAEQFQGKPYKYAAPAYSTDAFDCSSFTQFIFREVMGMKLPRNSALQAGTGAAVDRSALQPGDLLFFDTLGDGRIHHVGIYIGGGQMISSEETVGVHITNVFSGGGSQNYWEEKFVTARRVAAPSTPVSTPEQNQKPGNSTSSDYTVKSGDSLWAIARSHGTSVGAIKSANGLGTDLIFPGQKLKLTASAGAAAPSSQAGPASSQPAKASSASEATYTVKSGDSLWAIAIAKGTTVSAIKSANGLRTDLIFPGQKLKLSGSAAPAAQTDQARPTTGSSDNRYTVASGDSLWEIATAHGITVNRLMRANNLSATIIYPGQHLIIPG</sequence>
<feature type="region of interest" description="Disordered" evidence="7">
    <location>
        <begin position="294"/>
        <end position="315"/>
    </location>
</feature>
<evidence type="ECO:0000256" key="5">
    <source>
        <dbReference type="ARBA" id="ARBA00022801"/>
    </source>
</evidence>
<evidence type="ECO:0000256" key="8">
    <source>
        <dbReference type="SAM" id="SignalP"/>
    </source>
</evidence>
<dbReference type="Gene3D" id="3.10.350.10">
    <property type="entry name" value="LysM domain"/>
    <property type="match status" value="3"/>
</dbReference>
<dbReference type="CDD" id="cd00118">
    <property type="entry name" value="LysM"/>
    <property type="match status" value="3"/>
</dbReference>
<evidence type="ECO:0000256" key="3">
    <source>
        <dbReference type="ARBA" id="ARBA00022729"/>
    </source>
</evidence>
<evidence type="ECO:0000256" key="1">
    <source>
        <dbReference type="ARBA" id="ARBA00007074"/>
    </source>
</evidence>
<accession>A0AAU8IH41</accession>
<keyword evidence="4" id="KW-0677">Repeat</keyword>
<keyword evidence="5" id="KW-0378">Hydrolase</keyword>
<dbReference type="SMART" id="SM00257">
    <property type="entry name" value="LysM"/>
    <property type="match status" value="3"/>
</dbReference>
<dbReference type="InterPro" id="IPR000064">
    <property type="entry name" value="NLP_P60_dom"/>
</dbReference>
<dbReference type="EMBL" id="CP159510">
    <property type="protein sequence ID" value="XCJ17744.1"/>
    <property type="molecule type" value="Genomic_DNA"/>
</dbReference>
<reference evidence="11" key="1">
    <citation type="submission" date="2024-06" db="EMBL/GenBank/DDBJ databases">
        <authorList>
            <person name="Fan A."/>
            <person name="Zhang F.Y."/>
            <person name="Zhang L."/>
        </authorList>
    </citation>
    <scope>NUCLEOTIDE SEQUENCE</scope>
    <source>
        <strain evidence="11">Y61</strain>
    </source>
</reference>
<evidence type="ECO:0000256" key="7">
    <source>
        <dbReference type="SAM" id="MobiDB-lite"/>
    </source>
</evidence>
<dbReference type="GO" id="GO:0008234">
    <property type="term" value="F:cysteine-type peptidase activity"/>
    <property type="evidence" value="ECO:0007669"/>
    <property type="project" value="UniProtKB-KW"/>
</dbReference>
<evidence type="ECO:0000256" key="2">
    <source>
        <dbReference type="ARBA" id="ARBA00022670"/>
    </source>
</evidence>
<dbReference type="InterPro" id="IPR018392">
    <property type="entry name" value="LysM"/>
</dbReference>
<feature type="compositionally biased region" description="Polar residues" evidence="7">
    <location>
        <begin position="300"/>
        <end position="315"/>
    </location>
</feature>
<organism evidence="11">
    <name type="scientific">Sporolactobacillus sp. Y61</name>
    <dbReference type="NCBI Taxonomy" id="3160863"/>
    <lineage>
        <taxon>Bacteria</taxon>
        <taxon>Bacillati</taxon>
        <taxon>Bacillota</taxon>
        <taxon>Bacilli</taxon>
        <taxon>Bacillales</taxon>
        <taxon>Sporolactobacillaceae</taxon>
        <taxon>Sporolactobacillus</taxon>
    </lineage>
</organism>
<dbReference type="InterPro" id="IPR052062">
    <property type="entry name" value="Murein_DD/LD_carboxypeptidase"/>
</dbReference>
<evidence type="ECO:0000259" key="10">
    <source>
        <dbReference type="PROSITE" id="PS51935"/>
    </source>
</evidence>
<dbReference type="RefSeq" id="WP_353948864.1">
    <property type="nucleotide sequence ID" value="NZ_CP159510.1"/>
</dbReference>
<name>A0AAU8IH41_9BACL</name>
<dbReference type="PROSITE" id="PS51935">
    <property type="entry name" value="NLPC_P60"/>
    <property type="match status" value="1"/>
</dbReference>
<dbReference type="AlphaFoldDB" id="A0AAU8IH41"/>
<dbReference type="Gene3D" id="3.90.1720.10">
    <property type="entry name" value="endopeptidase domain like (from Nostoc punctiforme)"/>
    <property type="match status" value="1"/>
</dbReference>
<feature type="compositionally biased region" description="Polar residues" evidence="7">
    <location>
        <begin position="159"/>
        <end position="178"/>
    </location>
</feature>
<evidence type="ECO:0000256" key="6">
    <source>
        <dbReference type="ARBA" id="ARBA00022807"/>
    </source>
</evidence>
<feature type="signal peptide" evidence="8">
    <location>
        <begin position="1"/>
        <end position="25"/>
    </location>
</feature>
<feature type="domain" description="LysM" evidence="9">
    <location>
        <begin position="176"/>
        <end position="219"/>
    </location>
</feature>
<protein>
    <submittedName>
        <fullName evidence="11">LysM peptidoglycan-binding domain-containing protein</fullName>
    </submittedName>
</protein>
<dbReference type="SUPFAM" id="SSF54001">
    <property type="entry name" value="Cysteine proteinases"/>
    <property type="match status" value="1"/>
</dbReference>
<dbReference type="PROSITE" id="PS51782">
    <property type="entry name" value="LYSM"/>
    <property type="match status" value="3"/>
</dbReference>
<keyword evidence="6" id="KW-0788">Thiol protease</keyword>
<feature type="chain" id="PRO_5043829380" evidence="8">
    <location>
        <begin position="26"/>
        <end position="358"/>
    </location>
</feature>
<evidence type="ECO:0000313" key="11">
    <source>
        <dbReference type="EMBL" id="XCJ17744.1"/>
    </source>
</evidence>
<feature type="domain" description="LysM" evidence="9">
    <location>
        <begin position="313"/>
        <end position="356"/>
    </location>
</feature>
<dbReference type="InterPro" id="IPR036779">
    <property type="entry name" value="LysM_dom_sf"/>
</dbReference>
<keyword evidence="3 8" id="KW-0732">Signal</keyword>
<evidence type="ECO:0000259" key="9">
    <source>
        <dbReference type="PROSITE" id="PS51782"/>
    </source>
</evidence>
<proteinExistence type="inferred from homology"/>
<dbReference type="Pfam" id="PF00877">
    <property type="entry name" value="NLPC_P60"/>
    <property type="match status" value="1"/>
</dbReference>
<feature type="domain" description="NlpC/P60" evidence="10">
    <location>
        <begin position="25"/>
        <end position="155"/>
    </location>
</feature>
<dbReference type="GO" id="GO:0006508">
    <property type="term" value="P:proteolysis"/>
    <property type="evidence" value="ECO:0007669"/>
    <property type="project" value="UniProtKB-KW"/>
</dbReference>
<evidence type="ECO:0000256" key="4">
    <source>
        <dbReference type="ARBA" id="ARBA00022737"/>
    </source>
</evidence>
<comment type="similarity">
    <text evidence="1">Belongs to the peptidase C40 family.</text>
</comment>
<dbReference type="InterPro" id="IPR038765">
    <property type="entry name" value="Papain-like_cys_pep_sf"/>
</dbReference>
<keyword evidence="2" id="KW-0645">Protease</keyword>
<dbReference type="SUPFAM" id="SSF54106">
    <property type="entry name" value="LysM domain"/>
    <property type="match status" value="3"/>
</dbReference>
<feature type="domain" description="LysM" evidence="9">
    <location>
        <begin position="248"/>
        <end position="291"/>
    </location>
</feature>
<dbReference type="PANTHER" id="PTHR47360:SF1">
    <property type="entry name" value="ENDOPEPTIDASE NLPC-RELATED"/>
    <property type="match status" value="1"/>
</dbReference>
<dbReference type="Pfam" id="PF01476">
    <property type="entry name" value="LysM"/>
    <property type="match status" value="3"/>
</dbReference>
<gene>
    <name evidence="11" type="ORF">ABNN70_04490</name>
</gene>
<feature type="region of interest" description="Disordered" evidence="7">
    <location>
        <begin position="155"/>
        <end position="178"/>
    </location>
</feature>